<reference evidence="2 3" key="1">
    <citation type="submission" date="2017-02" db="EMBL/GenBank/DDBJ databases">
        <authorList>
            <person name="Peterson S.W."/>
        </authorList>
    </citation>
    <scope>NUCLEOTIDE SEQUENCE [LARGE SCALE GENOMIC DNA]</scope>
    <source>
        <strain evidence="2 3">CECT 9189</strain>
    </source>
</reference>
<proteinExistence type="predicted"/>
<dbReference type="PANTHER" id="PTHR47129:SF1">
    <property type="entry name" value="NMRA-LIKE DOMAIN-CONTAINING PROTEIN"/>
    <property type="match status" value="1"/>
</dbReference>
<dbReference type="AlphaFoldDB" id="A0A1T4ST62"/>
<dbReference type="InterPro" id="IPR016040">
    <property type="entry name" value="NAD(P)-bd_dom"/>
</dbReference>
<dbReference type="Proteomes" id="UP000191116">
    <property type="component" value="Unassembled WGS sequence"/>
</dbReference>
<dbReference type="Gene3D" id="3.40.50.720">
    <property type="entry name" value="NAD(P)-binding Rossmann-like Domain"/>
    <property type="match status" value="1"/>
</dbReference>
<evidence type="ECO:0000259" key="1">
    <source>
        <dbReference type="Pfam" id="PF13460"/>
    </source>
</evidence>
<dbReference type="PANTHER" id="PTHR47129">
    <property type="entry name" value="QUINONE OXIDOREDUCTASE 2"/>
    <property type="match status" value="1"/>
</dbReference>
<dbReference type="EC" id="1.6.5.2" evidence="2"/>
<dbReference type="RefSeq" id="WP_080174579.1">
    <property type="nucleotide sequence ID" value="NZ_AP024855.1"/>
</dbReference>
<organism evidence="2 3">
    <name type="scientific">Photobacterium toruni</name>
    <dbReference type="NCBI Taxonomy" id="1935446"/>
    <lineage>
        <taxon>Bacteria</taxon>
        <taxon>Pseudomonadati</taxon>
        <taxon>Pseudomonadota</taxon>
        <taxon>Gammaproteobacteria</taxon>
        <taxon>Vibrionales</taxon>
        <taxon>Vibrionaceae</taxon>
        <taxon>Photobacterium</taxon>
    </lineage>
</organism>
<dbReference type="GO" id="GO:0003955">
    <property type="term" value="F:NAD(P)H dehydrogenase (quinone) activity"/>
    <property type="evidence" value="ECO:0007669"/>
    <property type="project" value="UniProtKB-EC"/>
</dbReference>
<feature type="domain" description="NAD(P)-binding" evidence="1">
    <location>
        <begin position="6"/>
        <end position="181"/>
    </location>
</feature>
<protein>
    <submittedName>
        <fullName evidence="2">Quinone oxidoreductase 2</fullName>
        <ecNumber evidence="2">1.6.5.2</ecNumber>
    </submittedName>
</protein>
<sequence>MILITGASGNLGQLVIKELLNNEANFVAGVRNISKYNGYHCNLAPLDYDNIDIMKDSLNNIDTIIFISGNSDTEHRIQQHRNLIDVAKEKNVKHIIYLSFITVTDPYSKFSFTRQHVDTESYLKASGINHTIVRSCWYMENIETEIINALDNNIFIDNSKTGKISFISRQDVAKGLANIAMNTNLQGKIYSFTGSAAYSMQDIVDLMNTNCHKQITYIPYSNNDYKQRLIDAKLPLFLSEAITLNSIDIDNGDYAFICQDIYFINKKSPVDINDYILSICCIH</sequence>
<gene>
    <name evidence="2" type="primary">qorB</name>
    <name evidence="2" type="ORF">CZ814_01745</name>
</gene>
<dbReference type="SUPFAM" id="SSF51735">
    <property type="entry name" value="NAD(P)-binding Rossmann-fold domains"/>
    <property type="match status" value="1"/>
</dbReference>
<dbReference type="EMBL" id="FUWP01000007">
    <property type="protein sequence ID" value="SKA31332.1"/>
    <property type="molecule type" value="Genomic_DNA"/>
</dbReference>
<dbReference type="Pfam" id="PF13460">
    <property type="entry name" value="NAD_binding_10"/>
    <property type="match status" value="1"/>
</dbReference>
<name>A0A1T4ST62_9GAMM</name>
<keyword evidence="2" id="KW-0560">Oxidoreductase</keyword>
<dbReference type="InterPro" id="IPR036291">
    <property type="entry name" value="NAD(P)-bd_dom_sf"/>
</dbReference>
<dbReference type="Gene3D" id="3.90.25.10">
    <property type="entry name" value="UDP-galactose 4-epimerase, domain 1"/>
    <property type="match status" value="1"/>
</dbReference>
<evidence type="ECO:0000313" key="3">
    <source>
        <dbReference type="Proteomes" id="UP000191116"/>
    </source>
</evidence>
<dbReference type="OrthoDB" id="5510591at2"/>
<dbReference type="InterPro" id="IPR052718">
    <property type="entry name" value="NmrA-type_oxidoreductase"/>
</dbReference>
<accession>A0A1T4ST62</accession>
<evidence type="ECO:0000313" key="2">
    <source>
        <dbReference type="EMBL" id="SKA31332.1"/>
    </source>
</evidence>